<dbReference type="EMBL" id="JAGPYM010000006">
    <property type="protein sequence ID" value="KAH6893173.1"/>
    <property type="molecule type" value="Genomic_DNA"/>
</dbReference>
<organism evidence="3 4">
    <name type="scientific">Thelonectria olida</name>
    <dbReference type="NCBI Taxonomy" id="1576542"/>
    <lineage>
        <taxon>Eukaryota</taxon>
        <taxon>Fungi</taxon>
        <taxon>Dikarya</taxon>
        <taxon>Ascomycota</taxon>
        <taxon>Pezizomycotina</taxon>
        <taxon>Sordariomycetes</taxon>
        <taxon>Hypocreomycetidae</taxon>
        <taxon>Hypocreales</taxon>
        <taxon>Nectriaceae</taxon>
        <taxon>Thelonectria</taxon>
    </lineage>
</organism>
<feature type="compositionally biased region" description="Polar residues" evidence="1">
    <location>
        <begin position="189"/>
        <end position="204"/>
    </location>
</feature>
<comment type="caution">
    <text evidence="3">The sequence shown here is derived from an EMBL/GenBank/DDBJ whole genome shotgun (WGS) entry which is preliminary data.</text>
</comment>
<dbReference type="AlphaFoldDB" id="A0A9P9APC1"/>
<feature type="chain" id="PRO_5040365695" evidence="2">
    <location>
        <begin position="22"/>
        <end position="390"/>
    </location>
</feature>
<keyword evidence="4" id="KW-1185">Reference proteome</keyword>
<name>A0A9P9APC1_9HYPO</name>
<gene>
    <name evidence="3" type="ORF">B0T10DRAFT_592113</name>
</gene>
<feature type="region of interest" description="Disordered" evidence="1">
    <location>
        <begin position="164"/>
        <end position="204"/>
    </location>
</feature>
<dbReference type="Proteomes" id="UP000777438">
    <property type="component" value="Unassembled WGS sequence"/>
</dbReference>
<evidence type="ECO:0000256" key="1">
    <source>
        <dbReference type="SAM" id="MobiDB-lite"/>
    </source>
</evidence>
<evidence type="ECO:0000256" key="2">
    <source>
        <dbReference type="SAM" id="SignalP"/>
    </source>
</evidence>
<sequence>MSGKFIAGAAIMAILLVSTQAQEYPKEDLILCDCGTGDNTDHPTWSTSRQMNWYRDISWPAGAYDYPRPSAPNMAVEVPFNDGHYPWIPEGVTARMSNGDVWTAYIEDGTPDGFKAGTAITTKEGGQELNCWAYRGRPVSAAINKTVNAESICWSAFVCNREGHPPPRPEDMGSQSATPTASSKPTSSGFFTTPANPTITQGEPTPTNAPEIGKLFVSAAVSPRFLNWNNTWTSFISHFAWDQTTGRCVSQPVRGEGYTINIDCAGIQIDEDSHMTLLLIKALHDVGMNSTWFNQNPIVPGQNSPRTNQTSWVIMPEAFGLQAVGDSNTPIGFLKYNTTYDDFMSGPCSVCDRNRFDSEFFDPIIEAMKGTYPLYYSYNVQAQCHPWMVC</sequence>
<feature type="signal peptide" evidence="2">
    <location>
        <begin position="1"/>
        <end position="21"/>
    </location>
</feature>
<accession>A0A9P9APC1</accession>
<evidence type="ECO:0000313" key="4">
    <source>
        <dbReference type="Proteomes" id="UP000777438"/>
    </source>
</evidence>
<dbReference type="OrthoDB" id="89086at2759"/>
<keyword evidence="2" id="KW-0732">Signal</keyword>
<feature type="compositionally biased region" description="Low complexity" evidence="1">
    <location>
        <begin position="174"/>
        <end position="188"/>
    </location>
</feature>
<evidence type="ECO:0000313" key="3">
    <source>
        <dbReference type="EMBL" id="KAH6893173.1"/>
    </source>
</evidence>
<reference evidence="3 4" key="1">
    <citation type="journal article" date="2021" name="Nat. Commun.">
        <title>Genetic determinants of endophytism in the Arabidopsis root mycobiome.</title>
        <authorList>
            <person name="Mesny F."/>
            <person name="Miyauchi S."/>
            <person name="Thiergart T."/>
            <person name="Pickel B."/>
            <person name="Atanasova L."/>
            <person name="Karlsson M."/>
            <person name="Huettel B."/>
            <person name="Barry K.W."/>
            <person name="Haridas S."/>
            <person name="Chen C."/>
            <person name="Bauer D."/>
            <person name="Andreopoulos W."/>
            <person name="Pangilinan J."/>
            <person name="LaButti K."/>
            <person name="Riley R."/>
            <person name="Lipzen A."/>
            <person name="Clum A."/>
            <person name="Drula E."/>
            <person name="Henrissat B."/>
            <person name="Kohler A."/>
            <person name="Grigoriev I.V."/>
            <person name="Martin F.M."/>
            <person name="Hacquard S."/>
        </authorList>
    </citation>
    <scope>NUCLEOTIDE SEQUENCE [LARGE SCALE GENOMIC DNA]</scope>
    <source>
        <strain evidence="3 4">MPI-CAGE-CH-0241</strain>
    </source>
</reference>
<proteinExistence type="predicted"/>
<protein>
    <submittedName>
        <fullName evidence="3">Uncharacterized protein</fullName>
    </submittedName>
</protein>